<dbReference type="GO" id="GO:0005886">
    <property type="term" value="C:plasma membrane"/>
    <property type="evidence" value="ECO:0007669"/>
    <property type="project" value="UniProtKB-SubCell"/>
</dbReference>
<dbReference type="NCBIfam" id="NF009884">
    <property type="entry name" value="PRK13343.1"/>
    <property type="match status" value="1"/>
</dbReference>
<dbReference type="PROSITE" id="PS00152">
    <property type="entry name" value="ATPASE_ALPHA_BETA"/>
    <property type="match status" value="1"/>
</dbReference>
<dbReference type="InterPro" id="IPR027417">
    <property type="entry name" value="P-loop_NTPase"/>
</dbReference>
<protein>
    <recommendedName>
        <fullName evidence="14">ATP synthase subunit alpha</fullName>
        <ecNumber evidence="14">7.1.2.2</ecNumber>
    </recommendedName>
    <alternativeName>
        <fullName evidence="14">ATP synthase F1 sector subunit alpha</fullName>
    </alternativeName>
    <alternativeName>
        <fullName evidence="14">F-ATPase subunit alpha</fullName>
    </alternativeName>
</protein>
<evidence type="ECO:0000256" key="1">
    <source>
        <dbReference type="ARBA" id="ARBA00003784"/>
    </source>
</evidence>
<keyword evidence="14" id="KW-1003">Cell membrane</keyword>
<dbReference type="SUPFAM" id="SSF47917">
    <property type="entry name" value="C-terminal domain of alpha and beta subunits of F1 ATP synthase"/>
    <property type="match status" value="1"/>
</dbReference>
<keyword evidence="5 14" id="KW-0547">Nucleotide-binding</keyword>
<dbReference type="InterPro" id="IPR023366">
    <property type="entry name" value="ATP_synth_asu-like_sf"/>
</dbReference>
<sequence>MQIKAEEISSIIKEKIKGFEQRVDVKEMGYVIQVGDNIAKVYGLEGAMAGELLEFPGGVYGVALNLEEDSVGAVLLGEDVGIREGDPVKRTGRIAEVPVGEALVGRVVDAIGMPIDGKGPINTTETRLIEIRAPGVVDRQSVGEPLQTGLKAIDAMIPVGRGQRELIIGDRQTGKTAIAVDTIINQKGLGVFCFYVAIGQKRSTVARVVKTLEDHGAMEYTTVVSATASDSASLQFFAPYAGVTMAEYFRDNGKHALIVYDDLSKHATAYRQLSLLLRRPPGREAYPGDVFFLHSRLLERAAKMSDEKGAGSLTALPIIETQAGDVSAYIPTNVISITDGQIYLAADLFYSGIRPAINVGLSVSRVGGAAQIKTMKQVAGTLRLDLAQYREMAAFAQFGSELDKATQAQLARGARMVELLKQEQYKPLAVADQVLSIYAGVNGFLDNVPVNKIREFEQGLLAYIKEKHPNVREEIVTKKKIDEEFGGKLKSIISEFKQSKGYDQAV</sequence>
<keyword evidence="4 14" id="KW-0813">Transport</keyword>
<evidence type="ECO:0000256" key="2">
    <source>
        <dbReference type="ARBA" id="ARBA00004170"/>
    </source>
</evidence>
<dbReference type="KEGG" id="nall:PP769_04295"/>
<evidence type="ECO:0000256" key="4">
    <source>
        <dbReference type="ARBA" id="ARBA00022448"/>
    </source>
</evidence>
<dbReference type="Pfam" id="PF02874">
    <property type="entry name" value="ATP-synt_ab_N"/>
    <property type="match status" value="1"/>
</dbReference>
<evidence type="ECO:0000256" key="10">
    <source>
        <dbReference type="ARBA" id="ARBA00023136"/>
    </source>
</evidence>
<keyword evidence="19" id="KW-1185">Reference proteome</keyword>
<dbReference type="InterPro" id="IPR005294">
    <property type="entry name" value="ATP_synth_F1_asu"/>
</dbReference>
<evidence type="ECO:0000313" key="19">
    <source>
        <dbReference type="Proteomes" id="UP001302719"/>
    </source>
</evidence>
<dbReference type="InterPro" id="IPR020003">
    <property type="entry name" value="ATPase_a/bsu_AS"/>
</dbReference>
<dbReference type="AlphaFoldDB" id="A0AA96JTB1"/>
<dbReference type="HAMAP" id="MF_01346">
    <property type="entry name" value="ATP_synth_alpha_bact"/>
    <property type="match status" value="1"/>
</dbReference>
<organism evidence="18 19">
    <name type="scientific">Candidatus Nitrospira allomarina</name>
    <dbReference type="NCBI Taxonomy" id="3020900"/>
    <lineage>
        <taxon>Bacteria</taxon>
        <taxon>Pseudomonadati</taxon>
        <taxon>Nitrospirota</taxon>
        <taxon>Nitrospiria</taxon>
        <taxon>Nitrospirales</taxon>
        <taxon>Nitrospiraceae</taxon>
        <taxon>Nitrospira</taxon>
    </lineage>
</organism>
<dbReference type="RefSeq" id="WP_312645602.1">
    <property type="nucleotide sequence ID" value="NZ_CP116967.1"/>
</dbReference>
<dbReference type="FunFam" id="2.40.30.20:FF:000001">
    <property type="entry name" value="ATP synthase subunit alpha"/>
    <property type="match status" value="1"/>
</dbReference>
<dbReference type="PANTHER" id="PTHR48082">
    <property type="entry name" value="ATP SYNTHASE SUBUNIT ALPHA, MITOCHONDRIAL"/>
    <property type="match status" value="1"/>
</dbReference>
<dbReference type="GO" id="GO:0005524">
    <property type="term" value="F:ATP binding"/>
    <property type="evidence" value="ECO:0007669"/>
    <property type="project" value="UniProtKB-UniRule"/>
</dbReference>
<dbReference type="FunFam" id="1.20.150.20:FF:000001">
    <property type="entry name" value="ATP synthase subunit alpha"/>
    <property type="match status" value="1"/>
</dbReference>
<comment type="subcellular location">
    <subcellularLocation>
        <location evidence="14">Cell membrane</location>
        <topology evidence="14">Peripheral membrane protein</topology>
    </subcellularLocation>
    <subcellularLocation>
        <location evidence="2">Membrane</location>
        <topology evidence="2">Peripheral membrane protein</topology>
    </subcellularLocation>
</comment>
<accession>A0AA96JTB1</accession>
<keyword evidence="8 14" id="KW-1278">Translocase</keyword>
<comment type="similarity">
    <text evidence="3 14">Belongs to the ATPase alpha/beta chains family.</text>
</comment>
<dbReference type="InterPro" id="IPR000793">
    <property type="entry name" value="ATP_synth_asu_C"/>
</dbReference>
<dbReference type="CDD" id="cd01132">
    <property type="entry name" value="F1-ATPase_alpha_CD"/>
    <property type="match status" value="1"/>
</dbReference>
<evidence type="ECO:0000256" key="9">
    <source>
        <dbReference type="ARBA" id="ARBA00023065"/>
    </source>
</evidence>
<dbReference type="SUPFAM" id="SSF52540">
    <property type="entry name" value="P-loop containing nucleoside triphosphate hydrolases"/>
    <property type="match status" value="1"/>
</dbReference>
<dbReference type="InterPro" id="IPR033732">
    <property type="entry name" value="ATP_synth_F1_a_nt-bd_dom"/>
</dbReference>
<dbReference type="SUPFAM" id="SSF50615">
    <property type="entry name" value="N-terminal domain of alpha and beta subunits of F1 ATP synthase"/>
    <property type="match status" value="1"/>
</dbReference>
<dbReference type="Pfam" id="PF00306">
    <property type="entry name" value="ATP-synt_ab_C"/>
    <property type="match status" value="1"/>
</dbReference>
<evidence type="ECO:0000259" key="16">
    <source>
        <dbReference type="Pfam" id="PF00306"/>
    </source>
</evidence>
<evidence type="ECO:0000256" key="14">
    <source>
        <dbReference type="HAMAP-Rule" id="MF_01346"/>
    </source>
</evidence>
<dbReference type="GO" id="GO:0043531">
    <property type="term" value="F:ADP binding"/>
    <property type="evidence" value="ECO:0007669"/>
    <property type="project" value="TreeGrafter"/>
</dbReference>
<dbReference type="InterPro" id="IPR000194">
    <property type="entry name" value="ATPase_F1/V1/A1_a/bsu_nucl-bd"/>
</dbReference>
<feature type="domain" description="ATP synthase alpha subunit C-terminal" evidence="16">
    <location>
        <begin position="371"/>
        <end position="496"/>
    </location>
</feature>
<dbReference type="CDD" id="cd18116">
    <property type="entry name" value="ATP-synt_F1_alpha_N"/>
    <property type="match status" value="1"/>
</dbReference>
<evidence type="ECO:0000256" key="11">
    <source>
        <dbReference type="ARBA" id="ARBA00023196"/>
    </source>
</evidence>
<dbReference type="GO" id="GO:0046933">
    <property type="term" value="F:proton-transporting ATP synthase activity, rotational mechanism"/>
    <property type="evidence" value="ECO:0007669"/>
    <property type="project" value="UniProtKB-UniRule"/>
</dbReference>
<evidence type="ECO:0000256" key="5">
    <source>
        <dbReference type="ARBA" id="ARBA00022741"/>
    </source>
</evidence>
<keyword evidence="7 14" id="KW-0067">ATP-binding</keyword>
<evidence type="ECO:0000256" key="13">
    <source>
        <dbReference type="ARBA" id="ARBA00026013"/>
    </source>
</evidence>
<feature type="site" description="Required for activity" evidence="14">
    <location>
        <position position="362"/>
    </location>
</feature>
<dbReference type="Gene3D" id="2.40.30.20">
    <property type="match status" value="1"/>
</dbReference>
<keyword evidence="6 14" id="KW-0375">Hydrogen ion transport</keyword>
<evidence type="ECO:0000259" key="15">
    <source>
        <dbReference type="Pfam" id="PF00006"/>
    </source>
</evidence>
<comment type="subunit">
    <text evidence="13">F-type ATPases have 2 components, CF(1) - the catalytic core - and CF(0) - the membrane proton channel. CF(1) has five subunits: alpha(3), beta(3), gamma(1), delta(1), epsilon(1). CF(0) has four main subunits: a(1), b(1), b'(1) and c(9-12).</text>
</comment>
<gene>
    <name evidence="14 18" type="primary">atpA</name>
    <name evidence="18" type="ORF">PP769_04295</name>
</gene>
<evidence type="ECO:0000313" key="18">
    <source>
        <dbReference type="EMBL" id="WNM58995.1"/>
    </source>
</evidence>
<dbReference type="Pfam" id="PF00006">
    <property type="entry name" value="ATP-synt_ab"/>
    <property type="match status" value="1"/>
</dbReference>
<dbReference type="InterPro" id="IPR004100">
    <property type="entry name" value="ATPase_F1/V1/A1_a/bsu_N"/>
</dbReference>
<dbReference type="PIRSF" id="PIRSF039088">
    <property type="entry name" value="F_ATPase_subunit_alpha"/>
    <property type="match status" value="1"/>
</dbReference>
<evidence type="ECO:0000259" key="17">
    <source>
        <dbReference type="Pfam" id="PF02874"/>
    </source>
</evidence>
<evidence type="ECO:0000256" key="7">
    <source>
        <dbReference type="ARBA" id="ARBA00022840"/>
    </source>
</evidence>
<keyword evidence="12 14" id="KW-0066">ATP synthesis</keyword>
<evidence type="ECO:0000256" key="12">
    <source>
        <dbReference type="ARBA" id="ARBA00023310"/>
    </source>
</evidence>
<dbReference type="NCBIfam" id="TIGR00962">
    <property type="entry name" value="atpA"/>
    <property type="match status" value="1"/>
</dbReference>
<keyword evidence="9 14" id="KW-0406">Ion transport</keyword>
<feature type="binding site" evidence="14">
    <location>
        <begin position="169"/>
        <end position="176"/>
    </location>
    <ligand>
        <name>ATP</name>
        <dbReference type="ChEBI" id="CHEBI:30616"/>
    </ligand>
</feature>
<dbReference type="Gene3D" id="3.40.50.300">
    <property type="entry name" value="P-loop containing nucleotide triphosphate hydrolases"/>
    <property type="match status" value="1"/>
</dbReference>
<dbReference type="CDD" id="cd18113">
    <property type="entry name" value="ATP-synt_F1_alpha_C"/>
    <property type="match status" value="1"/>
</dbReference>
<dbReference type="Proteomes" id="UP001302719">
    <property type="component" value="Chromosome"/>
</dbReference>
<proteinExistence type="inferred from homology"/>
<name>A0AA96JTB1_9BACT</name>
<dbReference type="FunFam" id="3.40.50.300:FF:000002">
    <property type="entry name" value="ATP synthase subunit alpha"/>
    <property type="match status" value="1"/>
</dbReference>
<comment type="function">
    <text evidence="1 14">Produces ATP from ADP in the presence of a proton gradient across the membrane. The alpha chain is a regulatory subunit.</text>
</comment>
<keyword evidence="10 14" id="KW-0472">Membrane</keyword>
<reference evidence="18 19" key="1">
    <citation type="submission" date="2023-01" db="EMBL/GenBank/DDBJ databases">
        <title>Cultivation and genomic characterization of new, ubiquitous marine nitrite-oxidizing bacteria from the Nitrospirales.</title>
        <authorList>
            <person name="Mueller A.J."/>
            <person name="Daebeler A."/>
            <person name="Herbold C.W."/>
            <person name="Kirkegaard R.H."/>
            <person name="Daims H."/>
        </authorList>
    </citation>
    <scope>NUCLEOTIDE SEQUENCE [LARGE SCALE GENOMIC DNA]</scope>
    <source>
        <strain evidence="18 19">VA</strain>
    </source>
</reference>
<dbReference type="EMBL" id="CP116967">
    <property type="protein sequence ID" value="WNM58995.1"/>
    <property type="molecule type" value="Genomic_DNA"/>
</dbReference>
<dbReference type="PANTHER" id="PTHR48082:SF2">
    <property type="entry name" value="ATP SYNTHASE SUBUNIT ALPHA, MITOCHONDRIAL"/>
    <property type="match status" value="1"/>
</dbReference>
<evidence type="ECO:0000256" key="8">
    <source>
        <dbReference type="ARBA" id="ARBA00022967"/>
    </source>
</evidence>
<dbReference type="GO" id="GO:0045259">
    <property type="term" value="C:proton-transporting ATP synthase complex"/>
    <property type="evidence" value="ECO:0007669"/>
    <property type="project" value="UniProtKB-KW"/>
</dbReference>
<feature type="domain" description="ATPase F1/V1/A1 complex alpha/beta subunit N-terminal" evidence="17">
    <location>
        <begin position="25"/>
        <end position="92"/>
    </location>
</feature>
<dbReference type="Gene3D" id="1.20.150.20">
    <property type="entry name" value="ATP synthase alpha/beta chain, C-terminal domain"/>
    <property type="match status" value="1"/>
</dbReference>
<evidence type="ECO:0000256" key="6">
    <source>
        <dbReference type="ARBA" id="ARBA00022781"/>
    </source>
</evidence>
<keyword evidence="11 14" id="KW-0139">CF(1)</keyword>
<dbReference type="InterPro" id="IPR038376">
    <property type="entry name" value="ATP_synth_asu_C_sf"/>
</dbReference>
<comment type="catalytic activity">
    <reaction evidence="14">
        <text>ATP + H2O + 4 H(+)(in) = ADP + phosphate + 5 H(+)(out)</text>
        <dbReference type="Rhea" id="RHEA:57720"/>
        <dbReference type="ChEBI" id="CHEBI:15377"/>
        <dbReference type="ChEBI" id="CHEBI:15378"/>
        <dbReference type="ChEBI" id="CHEBI:30616"/>
        <dbReference type="ChEBI" id="CHEBI:43474"/>
        <dbReference type="ChEBI" id="CHEBI:456216"/>
        <dbReference type="EC" id="7.1.2.2"/>
    </reaction>
</comment>
<dbReference type="InterPro" id="IPR036121">
    <property type="entry name" value="ATPase_F1/V1/A1_a/bsu_N_sf"/>
</dbReference>
<evidence type="ECO:0000256" key="3">
    <source>
        <dbReference type="ARBA" id="ARBA00008936"/>
    </source>
</evidence>
<dbReference type="EC" id="7.1.2.2" evidence="14"/>
<feature type="domain" description="ATPase F1/V1/A1 complex alpha/beta subunit nucleotide-binding" evidence="15">
    <location>
        <begin position="149"/>
        <end position="364"/>
    </location>
</feature>